<dbReference type="Proteomes" id="UP000751190">
    <property type="component" value="Unassembled WGS sequence"/>
</dbReference>
<accession>A0A8J5XSG9</accession>
<dbReference type="AlphaFoldDB" id="A0A8J5XSG9"/>
<evidence type="ECO:0000256" key="1">
    <source>
        <dbReference type="SAM" id="Phobius"/>
    </source>
</evidence>
<evidence type="ECO:0000313" key="3">
    <source>
        <dbReference type="Proteomes" id="UP000751190"/>
    </source>
</evidence>
<dbReference type="EMBL" id="JAGTXO010000005">
    <property type="protein sequence ID" value="KAG8467597.1"/>
    <property type="molecule type" value="Genomic_DNA"/>
</dbReference>
<feature type="transmembrane region" description="Helical" evidence="1">
    <location>
        <begin position="105"/>
        <end position="132"/>
    </location>
</feature>
<proteinExistence type="predicted"/>
<name>A0A8J5XSG9_DIALT</name>
<keyword evidence="1" id="KW-0472">Membrane</keyword>
<dbReference type="OrthoDB" id="10504967at2759"/>
<keyword evidence="1" id="KW-0812">Transmembrane</keyword>
<keyword evidence="3" id="KW-1185">Reference proteome</keyword>
<keyword evidence="1" id="KW-1133">Transmembrane helix</keyword>
<reference evidence="2" key="1">
    <citation type="submission" date="2021-05" db="EMBL/GenBank/DDBJ databases">
        <title>The genome of the haptophyte Pavlova lutheri (Diacronema luteri, Pavlovales) - a model for lipid biosynthesis in eukaryotic algae.</title>
        <authorList>
            <person name="Hulatt C.J."/>
            <person name="Posewitz M.C."/>
        </authorList>
    </citation>
    <scope>NUCLEOTIDE SEQUENCE</scope>
    <source>
        <strain evidence="2">NIVA-4/92</strain>
    </source>
</reference>
<protein>
    <submittedName>
        <fullName evidence="2">Uncharacterized protein</fullName>
    </submittedName>
</protein>
<gene>
    <name evidence="2" type="ORF">KFE25_006649</name>
</gene>
<comment type="caution">
    <text evidence="2">The sequence shown here is derived from an EMBL/GenBank/DDBJ whole genome shotgun (WGS) entry which is preliminary data.</text>
</comment>
<evidence type="ECO:0000313" key="2">
    <source>
        <dbReference type="EMBL" id="KAG8467597.1"/>
    </source>
</evidence>
<sequence>MAAADHEPSCELPPFLPFGTEFRVPTASGLMALARQHSETLRTSTMQRVHSAFELAAVAREQSQQTLRRASSFTMLPLADAASALQQQHEEIVQRSWRLVRAVRTAVMTAVAVALFPWHVLCTVATAFWAILCRPSESMTIAQSAARDARRVNAVKEE</sequence>
<organism evidence="2 3">
    <name type="scientific">Diacronema lutheri</name>
    <name type="common">Unicellular marine alga</name>
    <name type="synonym">Monochrysis lutheri</name>
    <dbReference type="NCBI Taxonomy" id="2081491"/>
    <lineage>
        <taxon>Eukaryota</taxon>
        <taxon>Haptista</taxon>
        <taxon>Haptophyta</taxon>
        <taxon>Pavlovophyceae</taxon>
        <taxon>Pavlovales</taxon>
        <taxon>Pavlovaceae</taxon>
        <taxon>Diacronema</taxon>
    </lineage>
</organism>